<accession>A0A1B4FHG3</accession>
<keyword evidence="3" id="KW-1185">Reference proteome</keyword>
<dbReference type="AlphaFoldDB" id="A0A1B4FHG3"/>
<dbReference type="EMBL" id="CP013386">
    <property type="protein sequence ID" value="AOJ03075.1"/>
    <property type="molecule type" value="Genomic_DNA"/>
</dbReference>
<dbReference type="SUPFAM" id="SSF54427">
    <property type="entry name" value="NTF2-like"/>
    <property type="match status" value="1"/>
</dbReference>
<organism evidence="2 3">
    <name type="scientific">Burkholderia mayonis</name>
    <dbReference type="NCBI Taxonomy" id="1385591"/>
    <lineage>
        <taxon>Bacteria</taxon>
        <taxon>Pseudomonadati</taxon>
        <taxon>Pseudomonadota</taxon>
        <taxon>Betaproteobacteria</taxon>
        <taxon>Burkholderiales</taxon>
        <taxon>Burkholderiaceae</taxon>
        <taxon>Burkholderia</taxon>
        <taxon>pseudomallei group</taxon>
    </lineage>
</organism>
<dbReference type="RefSeq" id="WP_059471888.1">
    <property type="nucleotide sequence ID" value="NZ_CP013386.1"/>
</dbReference>
<reference evidence="2 3" key="1">
    <citation type="submission" date="2015-12" db="EMBL/GenBank/DDBJ databases">
        <title>Diversity of Burkholderia near neighbor genomes.</title>
        <authorList>
            <person name="Sahl J."/>
            <person name="Wagner D."/>
            <person name="Keim P."/>
        </authorList>
    </citation>
    <scope>NUCLEOTIDE SEQUENCE [LARGE SCALE GENOMIC DNA]</scope>
    <source>
        <strain evidence="2 3">BDU6</strain>
    </source>
</reference>
<dbReference type="InterPro" id="IPR032710">
    <property type="entry name" value="NTF2-like_dom_sf"/>
</dbReference>
<evidence type="ECO:0000259" key="1">
    <source>
        <dbReference type="Pfam" id="PF17775"/>
    </source>
</evidence>
<evidence type="ECO:0000313" key="2">
    <source>
        <dbReference type="EMBL" id="AOJ03075.1"/>
    </source>
</evidence>
<proteinExistence type="predicted"/>
<protein>
    <recommendedName>
        <fullName evidence="1">YchJ-like middle NTF2-like domain-containing protein</fullName>
    </recommendedName>
</protein>
<dbReference type="NCBIfam" id="NF002502">
    <property type="entry name" value="PRK01842.1"/>
    <property type="match status" value="1"/>
</dbReference>
<name>A0A1B4FHG3_9BURK</name>
<feature type="domain" description="YchJ-like middle NTF2-like" evidence="1">
    <location>
        <begin position="48"/>
        <end position="147"/>
    </location>
</feature>
<dbReference type="KEGG" id="buu:WS70_15595"/>
<evidence type="ECO:0000313" key="3">
    <source>
        <dbReference type="Proteomes" id="UP000062519"/>
    </source>
</evidence>
<dbReference type="Pfam" id="PF17775">
    <property type="entry name" value="YchJ_M-like"/>
    <property type="match status" value="1"/>
</dbReference>
<dbReference type="InterPro" id="IPR048469">
    <property type="entry name" value="YchJ-like_M"/>
</dbReference>
<dbReference type="Proteomes" id="UP000062519">
    <property type="component" value="Chromosome 1"/>
</dbReference>
<gene>
    <name evidence="2" type="ORF">WS70_15595</name>
</gene>
<dbReference type="Gene3D" id="3.10.450.50">
    <property type="match status" value="1"/>
</dbReference>
<sequence length="152" mass="16700">MQATTNISERPLDCPCGGAAPGASANARAPRYADCCGRLIDEHVPASTALELMRSRYSAYVLGATDYLRATWDPRTCPPDLNANADAGRADAPRWLGLAIRRHAPLDDTHAEVEFVARYKVGGRAHRMHETSRFTRDAQGAWRYVDGDVSDR</sequence>